<reference evidence="2" key="1">
    <citation type="journal article" date="2020" name="Nature">
        <title>Giant virus diversity and host interactions through global metagenomics.</title>
        <authorList>
            <person name="Schulz F."/>
            <person name="Roux S."/>
            <person name="Paez-Espino D."/>
            <person name="Jungbluth S."/>
            <person name="Walsh D.A."/>
            <person name="Denef V.J."/>
            <person name="McMahon K.D."/>
            <person name="Konstantinidis K.T."/>
            <person name="Eloe-Fadrosh E.A."/>
            <person name="Kyrpides N.C."/>
            <person name="Woyke T."/>
        </authorList>
    </citation>
    <scope>NUCLEOTIDE SEQUENCE</scope>
    <source>
        <strain evidence="2">GVMAG-S-1101164-105</strain>
    </source>
</reference>
<feature type="region of interest" description="Disordered" evidence="1">
    <location>
        <begin position="245"/>
        <end position="285"/>
    </location>
</feature>
<accession>A0A6C0JUW3</accession>
<dbReference type="EMBL" id="MN740738">
    <property type="protein sequence ID" value="QHU09542.1"/>
    <property type="molecule type" value="Genomic_DNA"/>
</dbReference>
<name>A0A6C0JUW3_9ZZZZ</name>
<sequence length="580" mass="65969">MRAPMDYNVLNTSKMLRGVSLPTPKFRVAPLSKDLLSVKGYQNLQTFFPTLKKLFKLKNWKSDSEEIWLDQLWRIYSIDCSGTSGPCLISVIPNRDVSDSEVPPVEIRKAFMKATHLLDPVQWIKGEHTLPKQNGLPWNDKTSSKTIEKLQDPGNKAYIETIAAYALGRLQESDVSPHFNAFYGSFCARADIYRYNLSDDFQTYRYERWFWKGYNKKLFTFHVVNEKDPAEPVPEEVLNEILEQFEQEGESESESDESSADSSIELPLEEINDNDSGSLKSADSMNDLDIVENSSSSEGSDETDEDEHVIYADIPNYPVMLILTEQNDGTMDMLFDHYELVGSNPGSVEWEQKWSAWLFQTISALSCIQTLLGFTHNDLHTNNIVWSSTTLEYLYYKNNSGSVFKVPTYGKLFRIIDFGRAIFTLNGQMFISDDFKDGNDAEGQYEFSPLVKKVRKEVLPNPSFDLSRLAVSMIDGVFPKKPNVKSGGCILSKEEGLTVFETVSPLYNMIWQWMIDDKGKNIFVNADGSERFPSFDLYKHIAAAIHGAVPSQQIMNPTFDSYQISQSEVPEGVKVYSLFC</sequence>
<evidence type="ECO:0000313" key="2">
    <source>
        <dbReference type="EMBL" id="QHU09542.1"/>
    </source>
</evidence>
<dbReference type="SUPFAM" id="SSF56112">
    <property type="entry name" value="Protein kinase-like (PK-like)"/>
    <property type="match status" value="1"/>
</dbReference>
<dbReference type="Gene3D" id="1.10.510.10">
    <property type="entry name" value="Transferase(Phosphotransferase) domain 1"/>
    <property type="match status" value="1"/>
</dbReference>
<organism evidence="2">
    <name type="scientific">viral metagenome</name>
    <dbReference type="NCBI Taxonomy" id="1070528"/>
    <lineage>
        <taxon>unclassified sequences</taxon>
        <taxon>metagenomes</taxon>
        <taxon>organismal metagenomes</taxon>
    </lineage>
</organism>
<dbReference type="AlphaFoldDB" id="A0A6C0JUW3"/>
<proteinExistence type="predicted"/>
<feature type="compositionally biased region" description="Polar residues" evidence="1">
    <location>
        <begin position="274"/>
        <end position="284"/>
    </location>
</feature>
<protein>
    <recommendedName>
        <fullName evidence="3">Protein kinase domain-containing protein</fullName>
    </recommendedName>
</protein>
<evidence type="ECO:0008006" key="3">
    <source>
        <dbReference type="Google" id="ProtNLM"/>
    </source>
</evidence>
<feature type="compositionally biased region" description="Acidic residues" evidence="1">
    <location>
        <begin position="245"/>
        <end position="259"/>
    </location>
</feature>
<dbReference type="InterPro" id="IPR011009">
    <property type="entry name" value="Kinase-like_dom_sf"/>
</dbReference>
<evidence type="ECO:0000256" key="1">
    <source>
        <dbReference type="SAM" id="MobiDB-lite"/>
    </source>
</evidence>